<protein>
    <recommendedName>
        <fullName evidence="9">Bacteriophage head to tail connecting protein</fullName>
    </recommendedName>
</protein>
<dbReference type="GO" id="GO:0044423">
    <property type="term" value="C:virion component"/>
    <property type="evidence" value="ECO:0007669"/>
    <property type="project" value="UniProtKB-KW"/>
</dbReference>
<dbReference type="AlphaFoldDB" id="B3SZT6"/>
<name>B3SZT6_9ZZZZ</name>
<evidence type="ECO:0000256" key="3">
    <source>
        <dbReference type="ARBA" id="ARBA00022612"/>
    </source>
</evidence>
<evidence type="ECO:0000313" key="8">
    <source>
        <dbReference type="EMBL" id="ABZ05844.1"/>
    </source>
</evidence>
<comment type="subcellular location">
    <subcellularLocation>
        <location evidence="1">Virion</location>
    </subcellularLocation>
</comment>
<dbReference type="Pfam" id="PF12236">
    <property type="entry name" value="Head-tail_con"/>
    <property type="match status" value="1"/>
</dbReference>
<evidence type="ECO:0000256" key="4">
    <source>
        <dbReference type="ARBA" id="ARBA00022844"/>
    </source>
</evidence>
<accession>B3SZT6</accession>
<reference evidence="8" key="1">
    <citation type="journal article" date="2008" name="ISME J.">
        <title>Genomic patterns of recombination, clonal divergence and environment in marine microbial populations.</title>
        <authorList>
            <person name="Konstantinidis K.T."/>
            <person name="Delong E.F."/>
        </authorList>
    </citation>
    <scope>NUCLEOTIDE SEQUENCE</scope>
</reference>
<feature type="coiled-coil region" evidence="7">
    <location>
        <begin position="496"/>
        <end position="523"/>
    </location>
</feature>
<gene>
    <name evidence="8" type="ORF">ALOHA_HF400048F7ctg1g11</name>
</gene>
<organism evidence="8">
    <name type="scientific">uncultured marine microorganism HF4000_48F7</name>
    <dbReference type="NCBI Taxonomy" id="455500"/>
    <lineage>
        <taxon>unclassified sequences</taxon>
        <taxon>environmental samples</taxon>
    </lineage>
</organism>
<keyword evidence="5" id="KW-0231">Viral genome packaging</keyword>
<evidence type="ECO:0008006" key="9">
    <source>
        <dbReference type="Google" id="ProtNLM"/>
    </source>
</evidence>
<keyword evidence="4" id="KW-0946">Virion</keyword>
<dbReference type="GO" id="GO:0046718">
    <property type="term" value="P:symbiont entry into host cell"/>
    <property type="evidence" value="ECO:0007669"/>
    <property type="project" value="UniProtKB-KW"/>
</dbReference>
<evidence type="ECO:0000256" key="6">
    <source>
        <dbReference type="ARBA" id="ARBA00023296"/>
    </source>
</evidence>
<keyword evidence="2" id="KW-1162">Viral penetration into host cytoplasm</keyword>
<keyword evidence="3" id="KW-1188">Viral release from host cell</keyword>
<keyword evidence="6" id="KW-1160">Virus entry into host cell</keyword>
<keyword evidence="7" id="KW-0175">Coiled coil</keyword>
<proteinExistence type="predicted"/>
<evidence type="ECO:0000256" key="7">
    <source>
        <dbReference type="SAM" id="Coils"/>
    </source>
</evidence>
<evidence type="ECO:0000256" key="5">
    <source>
        <dbReference type="ARBA" id="ARBA00023219"/>
    </source>
</evidence>
<dbReference type="InterPro" id="IPR020991">
    <property type="entry name" value="Connector_podovirus"/>
</dbReference>
<sequence>MSSDAATLVQEYEALKSERGNWENMWQDIAELMIPRRADFTNRYRAPGEQRRDRIYESTAVRALVRGASGLHNTLTSSTVPWFALETEDRELMKNRQVQLWLEDATRRCNSVFNAPRSMFHQSAHEYYLDLLAFGTGCMYVTQEPGMGPVFKSYFLGHTYIAEGKTGMIDSVYRRFDDTARSLYKQFGNKLPDEIVKAADKEPFRRFELLHIVRPRSNAPGGRTSKQKPFLSVYVHAESRKVVQEGGFDEMPYIVSRWQKNSMEVYGRGPGIEALPDVRMVNEMERVGLIALQKVVDPPLLVPDDGFLSPIRTTPGGLNYYRAGLGPQDRIAPLQTGGRVDLNEAKIGQVRAAIERTFYLDLLELPGPTAADGDVLRFSATEIAARQRDRLNILGPIVARQEAEFLGPLVIRTLSVMLRAEMLPPPPQVLLDADFKVSYSNPVAIAQRAGELASISQLIQFLVPFAQLDPTVIQRFQTGRVAELAAEILKVSPSVFKSTEEMMQEQQAEAAQQAQQQELVQANAIAEQQNLISMSRRNESVATLNEARAQSA</sequence>
<evidence type="ECO:0000256" key="2">
    <source>
        <dbReference type="ARBA" id="ARBA00022595"/>
    </source>
</evidence>
<dbReference type="EMBL" id="EU016559">
    <property type="protein sequence ID" value="ABZ05844.1"/>
    <property type="molecule type" value="Genomic_DNA"/>
</dbReference>
<evidence type="ECO:0000256" key="1">
    <source>
        <dbReference type="ARBA" id="ARBA00004328"/>
    </source>
</evidence>